<dbReference type="OrthoDB" id="9799983at2"/>
<dbReference type="Proteomes" id="UP000268652">
    <property type="component" value="Unassembled WGS sequence"/>
</dbReference>
<dbReference type="AlphaFoldDB" id="A0A3A9WCP9"/>
<dbReference type="InterPro" id="IPR036188">
    <property type="entry name" value="FAD/NAD-bd_sf"/>
</dbReference>
<dbReference type="EMBL" id="RBDX01000004">
    <property type="protein sequence ID" value="RKN10868.1"/>
    <property type="molecule type" value="Genomic_DNA"/>
</dbReference>
<feature type="region of interest" description="Disordered" evidence="2">
    <location>
        <begin position="180"/>
        <end position="210"/>
    </location>
</feature>
<dbReference type="Pfam" id="PF04820">
    <property type="entry name" value="Trp_halogenase"/>
    <property type="match status" value="1"/>
</dbReference>
<dbReference type="GO" id="GO:0004497">
    <property type="term" value="F:monooxygenase activity"/>
    <property type="evidence" value="ECO:0007669"/>
    <property type="project" value="InterPro"/>
</dbReference>
<proteinExistence type="inferred from homology"/>
<evidence type="ECO:0000313" key="6">
    <source>
        <dbReference type="Proteomes" id="UP000275024"/>
    </source>
</evidence>
<dbReference type="RefSeq" id="WP_120696138.1">
    <property type="nucleotide sequence ID" value="NZ_RBDX01000004.1"/>
</dbReference>
<keyword evidence="5" id="KW-1185">Reference proteome</keyword>
<dbReference type="PANTHER" id="PTHR43747:SF1">
    <property type="entry name" value="SLR1998 PROTEIN"/>
    <property type="match status" value="1"/>
</dbReference>
<evidence type="ECO:0000256" key="2">
    <source>
        <dbReference type="SAM" id="MobiDB-lite"/>
    </source>
</evidence>
<accession>A0A3A9WCP9</accession>
<organism evidence="3 6">
    <name type="scientific">Streptomyces radicis</name>
    <dbReference type="NCBI Taxonomy" id="1750517"/>
    <lineage>
        <taxon>Bacteria</taxon>
        <taxon>Bacillati</taxon>
        <taxon>Actinomycetota</taxon>
        <taxon>Actinomycetes</taxon>
        <taxon>Kitasatosporales</taxon>
        <taxon>Streptomycetaceae</taxon>
        <taxon>Streptomyces</taxon>
    </lineage>
</organism>
<comment type="caution">
    <text evidence="3">The sequence shown here is derived from an EMBL/GenBank/DDBJ whole genome shotgun (WGS) entry which is preliminary data.</text>
</comment>
<evidence type="ECO:0000313" key="3">
    <source>
        <dbReference type="EMBL" id="RKN10868.1"/>
    </source>
</evidence>
<sequence>MYDVVVAGGGPAGSAAALTLARAGRSVLLADAGAGPPQVGEALPAAARPLLRDLAVADAVPGPGHLPRLTMLSAWGSPAVAATESVADPHGPGWHLDRGLFDGRLRDAARAAGVRVEARAIVRAPVRRADGTWALALRTPEGRQLLCCRWLVDATGRRAAIAVACGATRTIEDRLIALHRTERPGTERPEAHHPETERPETERPEGASGPALVASAPDGWWYTAPLPSGLVLVARFTDADLPPARAHAGFRRAAAHTSRLEPVTGDGWIAAGDAAATFDPLSSQGILTALATGMAAGRALDAHLAGDRAALRRYAARIAAITAAHRRNRLDHYALERRWPAALFWRRRHIATPPANPEPHDTHPAHFDHSR</sequence>
<evidence type="ECO:0000313" key="4">
    <source>
        <dbReference type="EMBL" id="RKN25132.1"/>
    </source>
</evidence>
<feature type="compositionally biased region" description="Basic and acidic residues" evidence="2">
    <location>
        <begin position="180"/>
        <end position="205"/>
    </location>
</feature>
<comment type="similarity">
    <text evidence="1">Belongs to the flavin-dependent halogenase family. Bacterial tryptophan halogenase subfamily.</text>
</comment>
<gene>
    <name evidence="4" type="ORF">D7318_07725</name>
    <name evidence="3" type="ORF">D7319_06870</name>
</gene>
<dbReference type="Proteomes" id="UP000275024">
    <property type="component" value="Unassembled WGS sequence"/>
</dbReference>
<evidence type="ECO:0000313" key="5">
    <source>
        <dbReference type="Proteomes" id="UP000268652"/>
    </source>
</evidence>
<dbReference type="PANTHER" id="PTHR43747">
    <property type="entry name" value="FAD-BINDING PROTEIN"/>
    <property type="match status" value="1"/>
</dbReference>
<name>A0A3A9WCP9_9ACTN</name>
<dbReference type="SUPFAM" id="SSF51905">
    <property type="entry name" value="FAD/NAD(P)-binding domain"/>
    <property type="match status" value="1"/>
</dbReference>
<dbReference type="PRINTS" id="PR00420">
    <property type="entry name" value="RNGMNOXGNASE"/>
</dbReference>
<feature type="compositionally biased region" description="Basic and acidic residues" evidence="2">
    <location>
        <begin position="358"/>
        <end position="371"/>
    </location>
</feature>
<dbReference type="InterPro" id="IPR050816">
    <property type="entry name" value="Flavin-dep_Halogenase_NPB"/>
</dbReference>
<reference evidence="5 6" key="1">
    <citation type="submission" date="2018-09" db="EMBL/GenBank/DDBJ databases">
        <title>Streptomyces sp. nov. DS1-2, an endophytic actinomycete isolated from roots of Dendrobium scabrilingue.</title>
        <authorList>
            <person name="Kuncharoen N."/>
            <person name="Kudo T."/>
            <person name="Ohkuma M."/>
            <person name="Yuki M."/>
            <person name="Tanasupawat S."/>
        </authorList>
    </citation>
    <scope>NUCLEOTIDE SEQUENCE [LARGE SCALE GENOMIC DNA]</scope>
    <source>
        <strain evidence="3 6">AZ1-7</strain>
        <strain evidence="4 5">DS1-2</strain>
    </source>
</reference>
<feature type="region of interest" description="Disordered" evidence="2">
    <location>
        <begin position="352"/>
        <end position="371"/>
    </location>
</feature>
<protein>
    <submittedName>
        <fullName evidence="3">Oxidoreductase</fullName>
    </submittedName>
</protein>
<dbReference type="Gene3D" id="3.50.50.60">
    <property type="entry name" value="FAD/NAD(P)-binding domain"/>
    <property type="match status" value="1"/>
</dbReference>
<evidence type="ECO:0000256" key="1">
    <source>
        <dbReference type="ARBA" id="ARBA00038396"/>
    </source>
</evidence>
<dbReference type="EMBL" id="RBDY01000004">
    <property type="protein sequence ID" value="RKN25132.1"/>
    <property type="molecule type" value="Genomic_DNA"/>
</dbReference>
<dbReference type="InterPro" id="IPR006905">
    <property type="entry name" value="Flavin_halogenase"/>
</dbReference>